<feature type="domain" description="Thymidylate kinase-like" evidence="1">
    <location>
        <begin position="6"/>
        <end position="183"/>
    </location>
</feature>
<evidence type="ECO:0000313" key="2">
    <source>
        <dbReference type="EMBL" id="GAA5414307.1"/>
    </source>
</evidence>
<evidence type="ECO:0000313" key="3">
    <source>
        <dbReference type="Proteomes" id="UP001449582"/>
    </source>
</evidence>
<keyword evidence="3" id="KW-1185">Reference proteome</keyword>
<name>A0ABP9U5T9_9BACT</name>
<dbReference type="InterPro" id="IPR027417">
    <property type="entry name" value="P-loop_NTPase"/>
</dbReference>
<dbReference type="Pfam" id="PF02223">
    <property type="entry name" value="Thymidylate_kin"/>
    <property type="match status" value="1"/>
</dbReference>
<sequence length="197" mass="23244">MKHISIEGMDGVGKTTICNLLQQQLQWSFVEQPLHLLFDESDNNRTIYKKIRDEINKNPNRNLSAWFYGLGSLYMYDRYKDTNIITDRHLASNYAWGGETCNLDIFSLLLHKIPVPNLTVILRAQQSTIEKRLLNRNRQDSDLSKTEKTNYIYQKMEAFCKDFQLPYIIIDTDELTPEQIVHQIIACLKEREIIEWN</sequence>
<dbReference type="Gene3D" id="3.40.50.300">
    <property type="entry name" value="P-loop containing nucleotide triphosphate hydrolases"/>
    <property type="match status" value="1"/>
</dbReference>
<organism evidence="2 3">
    <name type="scientific">Ureaplasma ceti</name>
    <dbReference type="NCBI Taxonomy" id="3119530"/>
    <lineage>
        <taxon>Bacteria</taxon>
        <taxon>Bacillati</taxon>
        <taxon>Mycoplasmatota</taxon>
        <taxon>Mycoplasmoidales</taxon>
        <taxon>Mycoplasmoidaceae</taxon>
        <taxon>Ureaplasma</taxon>
    </lineage>
</organism>
<protein>
    <recommendedName>
        <fullName evidence="1">Thymidylate kinase-like domain-containing protein</fullName>
    </recommendedName>
</protein>
<evidence type="ECO:0000259" key="1">
    <source>
        <dbReference type="Pfam" id="PF02223"/>
    </source>
</evidence>
<gene>
    <name evidence="2" type="ORF">UREOM_0180</name>
</gene>
<dbReference type="EMBL" id="BAABQM010000001">
    <property type="protein sequence ID" value="GAA5414307.1"/>
    <property type="molecule type" value="Genomic_DNA"/>
</dbReference>
<proteinExistence type="predicted"/>
<reference evidence="2" key="1">
    <citation type="submission" date="2024-02" db="EMBL/GenBank/DDBJ databases">
        <title>Draft genome sequence of new strains in genus Ureaplasma.</title>
        <authorList>
            <person name="Nakajima Y."/>
            <person name="Segawa T."/>
        </authorList>
    </citation>
    <scope>NUCLEOTIDE SEQUENCE [LARGE SCALE GENOMIC DNA]</scope>
    <source>
        <strain evidence="2">OM1</strain>
    </source>
</reference>
<dbReference type="InterPro" id="IPR039430">
    <property type="entry name" value="Thymidylate_kin-like_dom"/>
</dbReference>
<dbReference type="RefSeq" id="WP_353289473.1">
    <property type="nucleotide sequence ID" value="NZ_BAABQM010000001.1"/>
</dbReference>
<dbReference type="SUPFAM" id="SSF52540">
    <property type="entry name" value="P-loop containing nucleoside triphosphate hydrolases"/>
    <property type="match status" value="1"/>
</dbReference>
<accession>A0ABP9U5T9</accession>
<dbReference type="Proteomes" id="UP001449582">
    <property type="component" value="Unassembled WGS sequence"/>
</dbReference>
<comment type="caution">
    <text evidence="2">The sequence shown here is derived from an EMBL/GenBank/DDBJ whole genome shotgun (WGS) entry which is preliminary data.</text>
</comment>